<comment type="pathway">
    <text evidence="1 4">Cofactor biosynthesis; adenosylcobalamin biosynthesis.</text>
</comment>
<comment type="similarity">
    <text evidence="4">Belongs to the CobB/CobQ family. CobQ subfamily.</text>
</comment>
<dbReference type="Pfam" id="PF07685">
    <property type="entry name" value="GATase_3"/>
    <property type="match status" value="1"/>
</dbReference>
<dbReference type="PROSITE" id="PS51274">
    <property type="entry name" value="GATASE_COBBQ"/>
    <property type="match status" value="1"/>
</dbReference>
<dbReference type="eggNOG" id="COG1492">
    <property type="taxonomic scope" value="Bacteria"/>
</dbReference>
<dbReference type="InterPro" id="IPR002586">
    <property type="entry name" value="CobQ/CobB/MinD/ParA_Nub-bd_dom"/>
</dbReference>
<feature type="domain" description="CobQ/CobB/MinD/ParA nucleotide binding" evidence="5">
    <location>
        <begin position="20"/>
        <end position="242"/>
    </location>
</feature>
<dbReference type="AlphaFoldDB" id="C6PWU7"/>
<dbReference type="CDD" id="cd05389">
    <property type="entry name" value="CobQ_N"/>
    <property type="match status" value="1"/>
</dbReference>
<comment type="function">
    <text evidence="4">Catalyzes amidations at positions B, D, E, and G on adenosylcobyrinic A,C-diamide. NH(2) groups are provided by glutamine, and one molecule of ATP is hydrogenolyzed for each amidation.</text>
</comment>
<evidence type="ECO:0000313" key="8">
    <source>
        <dbReference type="Proteomes" id="UP000004198"/>
    </source>
</evidence>
<feature type="domain" description="CobB/CobQ-like glutamine amidotransferase" evidence="6">
    <location>
        <begin position="264"/>
        <end position="464"/>
    </location>
</feature>
<dbReference type="PANTHER" id="PTHR21343:SF1">
    <property type="entry name" value="COBYRIC ACID SYNTHASE"/>
    <property type="match status" value="1"/>
</dbReference>
<feature type="active site" evidence="4">
    <location>
        <position position="459"/>
    </location>
</feature>
<dbReference type="SUPFAM" id="SSF52317">
    <property type="entry name" value="Class I glutamine amidotransferase-like"/>
    <property type="match status" value="1"/>
</dbReference>
<evidence type="ECO:0000256" key="4">
    <source>
        <dbReference type="HAMAP-Rule" id="MF_00028"/>
    </source>
</evidence>
<gene>
    <name evidence="4" type="primary">cobQ</name>
    <name evidence="7" type="ORF">CcarbDRAFT_3264</name>
</gene>
<dbReference type="InterPro" id="IPR029062">
    <property type="entry name" value="Class_I_gatase-like"/>
</dbReference>
<dbReference type="GO" id="GO:0015420">
    <property type="term" value="F:ABC-type vitamin B12 transporter activity"/>
    <property type="evidence" value="ECO:0007669"/>
    <property type="project" value="UniProtKB-UniRule"/>
</dbReference>
<dbReference type="PANTHER" id="PTHR21343">
    <property type="entry name" value="DETHIOBIOTIN SYNTHETASE"/>
    <property type="match status" value="1"/>
</dbReference>
<dbReference type="InterPro" id="IPR033949">
    <property type="entry name" value="CobQ_GATase1"/>
</dbReference>
<dbReference type="SUPFAM" id="SSF52540">
    <property type="entry name" value="P-loop containing nucleoside triphosphate hydrolases"/>
    <property type="match status" value="1"/>
</dbReference>
<dbReference type="GO" id="GO:0009236">
    <property type="term" value="P:cobalamin biosynthetic process"/>
    <property type="evidence" value="ECO:0007669"/>
    <property type="project" value="UniProtKB-UniRule"/>
</dbReference>
<feature type="active site" description="Nucleophile" evidence="4">
    <location>
        <position position="342"/>
    </location>
</feature>
<keyword evidence="3 4" id="KW-0315">Glutamine amidotransferase</keyword>
<evidence type="ECO:0000256" key="1">
    <source>
        <dbReference type="ARBA" id="ARBA00004953"/>
    </source>
</evidence>
<evidence type="ECO:0000259" key="5">
    <source>
        <dbReference type="Pfam" id="PF01656"/>
    </source>
</evidence>
<keyword evidence="8" id="KW-1185">Reference proteome</keyword>
<dbReference type="NCBIfam" id="NF001989">
    <property type="entry name" value="PRK00784.1"/>
    <property type="match status" value="1"/>
</dbReference>
<dbReference type="Gene3D" id="3.40.50.300">
    <property type="entry name" value="P-loop containing nucleotide triphosphate hydrolases"/>
    <property type="match status" value="1"/>
</dbReference>
<dbReference type="InterPro" id="IPR011698">
    <property type="entry name" value="GATase_3"/>
</dbReference>
<dbReference type="InterPro" id="IPR047045">
    <property type="entry name" value="CobQ_N"/>
</dbReference>
<reference evidence="7 8" key="1">
    <citation type="submission" date="2009-06" db="EMBL/GenBank/DDBJ databases">
        <title>The draft genome of Clostridium carboxidivorans P7.</title>
        <authorList>
            <consortium name="US DOE Joint Genome Institute (JGI-PGF)"/>
            <person name="Lucas S."/>
            <person name="Copeland A."/>
            <person name="Lapidus A."/>
            <person name="Glavina del Rio T."/>
            <person name="Tice H."/>
            <person name="Bruce D."/>
            <person name="Goodwin L."/>
            <person name="Pitluck S."/>
            <person name="Larimer F."/>
            <person name="Land M.L."/>
            <person name="Hauser L."/>
            <person name="Hemme C.L."/>
        </authorList>
    </citation>
    <scope>NUCLEOTIDE SEQUENCE [LARGE SCALE GENOMIC DNA]</scope>
    <source>
        <strain evidence="7 8">P7</strain>
    </source>
</reference>
<dbReference type="Proteomes" id="UP000004198">
    <property type="component" value="Unassembled WGS sequence"/>
</dbReference>
<proteinExistence type="inferred from homology"/>
<evidence type="ECO:0000256" key="3">
    <source>
        <dbReference type="ARBA" id="ARBA00022962"/>
    </source>
</evidence>
<comment type="caution">
    <text evidence="7">The sequence shown here is derived from an EMBL/GenBank/DDBJ whole genome shotgun (WGS) entry which is preliminary data.</text>
</comment>
<evidence type="ECO:0000256" key="2">
    <source>
        <dbReference type="ARBA" id="ARBA00022573"/>
    </source>
</evidence>
<evidence type="ECO:0000259" key="6">
    <source>
        <dbReference type="Pfam" id="PF07685"/>
    </source>
</evidence>
<dbReference type="InterPro" id="IPR004459">
    <property type="entry name" value="CobQ_synth"/>
</dbReference>
<dbReference type="NCBIfam" id="TIGR00313">
    <property type="entry name" value="cobQ"/>
    <property type="match status" value="1"/>
</dbReference>
<name>C6PWU7_9CLOT</name>
<sequence length="521" mass="58513">MDNFFVYTNFERGMIGMAKIMIQGTGSSVGKSILVTALCRIFTQDGYSVCPFKSQNMSLNSYITLDGKEMGRAQVLQAYAAGLQPEAYMNPILLKPTSDKKCQIIVNGKVYGNSTAMEYHNMKLQFRDMLKEQFEEMEKKFDIIVMEGAGSPAEINLRDRDIVNMGMAEIVDAPVLLAGDIDKGGVFASLAGTMILFNEEEKKRVKGTIINKFRGDVEILKPGLTMLEDIIKIPCLGVIPYFHLALEDEDGAVEFNKRVTAPIDIAVIKLPHISNFTDLDSLKSEEDVSVRFIETVEEFGNPDLVIIPGSKNTIEDLLKLRKSGIEARIKEYSKDGLVIGICGGYQMLGKIIKDPYGVETEVPEVEAMGLLDIDTVFEEEKVTTRVKAESIRDFDVYKDEASTEKRKIDVYGYEIHMGICTYGEKAKPLFEITDKNGEEVCLQDGAVNNEENVLGSYIHGVFDGVDFREYILNKIRSKKGMKTKKSYVYENLREKELDRLADIVRQNMDIASIYNIMGMKK</sequence>
<dbReference type="UniPathway" id="UPA00148"/>
<dbReference type="Pfam" id="PF01656">
    <property type="entry name" value="CbiA"/>
    <property type="match status" value="1"/>
</dbReference>
<keyword evidence="2 4" id="KW-0169">Cobalamin biosynthesis</keyword>
<organism evidence="7 8">
    <name type="scientific">Clostridium carboxidivorans P7</name>
    <dbReference type="NCBI Taxonomy" id="536227"/>
    <lineage>
        <taxon>Bacteria</taxon>
        <taxon>Bacillati</taxon>
        <taxon>Bacillota</taxon>
        <taxon>Clostridia</taxon>
        <taxon>Eubacteriales</taxon>
        <taxon>Clostridiaceae</taxon>
        <taxon>Clostridium</taxon>
    </lineage>
</organism>
<accession>C6PWU7</accession>
<evidence type="ECO:0000313" key="7">
    <source>
        <dbReference type="EMBL" id="EET86253.1"/>
    </source>
</evidence>
<dbReference type="HAMAP" id="MF_00028">
    <property type="entry name" value="CobQ"/>
    <property type="match status" value="1"/>
</dbReference>
<dbReference type="EMBL" id="ACVI01000059">
    <property type="protein sequence ID" value="EET86253.1"/>
    <property type="molecule type" value="Genomic_DNA"/>
</dbReference>
<dbReference type="InterPro" id="IPR027417">
    <property type="entry name" value="P-loop_NTPase"/>
</dbReference>
<protein>
    <recommendedName>
        <fullName evidence="4">Cobyric acid synthase</fullName>
    </recommendedName>
</protein>
<dbReference type="CDD" id="cd01750">
    <property type="entry name" value="GATase1_CobQ"/>
    <property type="match status" value="1"/>
</dbReference>
<dbReference type="GO" id="GO:0003824">
    <property type="term" value="F:catalytic activity"/>
    <property type="evidence" value="ECO:0007669"/>
    <property type="project" value="InterPro"/>
</dbReference>
<dbReference type="STRING" id="536227.Ccar_15485"/>
<dbReference type="Gene3D" id="3.40.50.880">
    <property type="match status" value="1"/>
</dbReference>